<feature type="domain" description="Reverse transcriptase" evidence="1">
    <location>
        <begin position="147"/>
        <end position="264"/>
    </location>
</feature>
<dbReference type="Proteomes" id="UP000002358">
    <property type="component" value="Unassembled WGS sequence"/>
</dbReference>
<sequence>MVNNKVSTLVMDAENVTNAVVCPLNVSFGSTSRQLPVYVIQGSYDSLFGREWIAQFSHEIDWTELFSPIKVNVLSTLPSSLTRDQQAQLDQLLTRYAEVFSETAGKLTGPSVKVHFKPGTSPVFARAQDHMRYATNILKQLMLNLRLDFTKKLIFPNECPIPKPSDIFNKVKGAKIYVHLDITDAYTHLPADDEYSHALTLNTHTHGLVRPTRAVYGAANVPAVWQRRLKEILQDLKNVENFFDDIIVWAESFEELLIILETQFSGHKLDTQIHKSDSHIKAIRDAPKPSTPIKN</sequence>
<dbReference type="PANTHER" id="PTHR37984:SF5">
    <property type="entry name" value="PROTEIN NYNRIN-LIKE"/>
    <property type="match status" value="1"/>
</dbReference>
<reference evidence="2" key="1">
    <citation type="submission" date="2021-01" db="UniProtKB">
        <authorList>
            <consortium name="EnsemblMetazoa"/>
        </authorList>
    </citation>
    <scope>IDENTIFICATION</scope>
</reference>
<accession>A0A7M7PUS0</accession>
<keyword evidence="3" id="KW-1185">Reference proteome</keyword>
<dbReference type="GeneID" id="116415887"/>
<dbReference type="OrthoDB" id="7552603at2759"/>
<evidence type="ECO:0000313" key="2">
    <source>
        <dbReference type="EnsemblMetazoa" id="XP_031777340"/>
    </source>
</evidence>
<dbReference type="Gene3D" id="3.30.70.270">
    <property type="match status" value="1"/>
</dbReference>
<organism evidence="2 3">
    <name type="scientific">Nasonia vitripennis</name>
    <name type="common">Parasitic wasp</name>
    <dbReference type="NCBI Taxonomy" id="7425"/>
    <lineage>
        <taxon>Eukaryota</taxon>
        <taxon>Metazoa</taxon>
        <taxon>Ecdysozoa</taxon>
        <taxon>Arthropoda</taxon>
        <taxon>Hexapoda</taxon>
        <taxon>Insecta</taxon>
        <taxon>Pterygota</taxon>
        <taxon>Neoptera</taxon>
        <taxon>Endopterygota</taxon>
        <taxon>Hymenoptera</taxon>
        <taxon>Apocrita</taxon>
        <taxon>Proctotrupomorpha</taxon>
        <taxon>Chalcidoidea</taxon>
        <taxon>Pteromalidae</taxon>
        <taxon>Pteromalinae</taxon>
        <taxon>Nasonia</taxon>
    </lineage>
</organism>
<dbReference type="Pfam" id="PF00078">
    <property type="entry name" value="RVT_1"/>
    <property type="match status" value="1"/>
</dbReference>
<evidence type="ECO:0000313" key="3">
    <source>
        <dbReference type="Proteomes" id="UP000002358"/>
    </source>
</evidence>
<dbReference type="InterPro" id="IPR043128">
    <property type="entry name" value="Rev_trsase/Diguanyl_cyclase"/>
</dbReference>
<proteinExistence type="predicted"/>
<dbReference type="PANTHER" id="PTHR37984">
    <property type="entry name" value="PROTEIN CBG26694"/>
    <property type="match status" value="1"/>
</dbReference>
<dbReference type="EnsemblMetazoa" id="XM_031921480">
    <property type="protein sequence ID" value="XP_031777340"/>
    <property type="gene ID" value="LOC116415887"/>
</dbReference>
<dbReference type="KEGG" id="nvi:116415887"/>
<dbReference type="SUPFAM" id="SSF56672">
    <property type="entry name" value="DNA/RNA polymerases"/>
    <property type="match status" value="1"/>
</dbReference>
<dbReference type="InterPro" id="IPR050951">
    <property type="entry name" value="Retrovirus_Pol_polyprotein"/>
</dbReference>
<protein>
    <recommendedName>
        <fullName evidence="1">Reverse transcriptase domain-containing protein</fullName>
    </recommendedName>
</protein>
<dbReference type="InterPro" id="IPR043502">
    <property type="entry name" value="DNA/RNA_pol_sf"/>
</dbReference>
<name>A0A7M7PUS0_NASVI</name>
<dbReference type="InParanoid" id="A0A7M7PUS0"/>
<dbReference type="Gene3D" id="3.10.10.10">
    <property type="entry name" value="HIV Type 1 Reverse Transcriptase, subunit A, domain 1"/>
    <property type="match status" value="1"/>
</dbReference>
<dbReference type="GO" id="GO:0071897">
    <property type="term" value="P:DNA biosynthetic process"/>
    <property type="evidence" value="ECO:0007669"/>
    <property type="project" value="UniProtKB-ARBA"/>
</dbReference>
<dbReference type="AlphaFoldDB" id="A0A7M7PUS0"/>
<dbReference type="InterPro" id="IPR000477">
    <property type="entry name" value="RT_dom"/>
</dbReference>
<evidence type="ECO:0000259" key="1">
    <source>
        <dbReference type="Pfam" id="PF00078"/>
    </source>
</evidence>
<dbReference type="RefSeq" id="XP_031777340.1">
    <property type="nucleotide sequence ID" value="XM_031921480.1"/>
</dbReference>